<evidence type="ECO:0000313" key="2">
    <source>
        <dbReference type="EMBL" id="EPS59502.1"/>
    </source>
</evidence>
<dbReference type="CDD" id="cd17058">
    <property type="entry name" value="Ubl_SNRNP25"/>
    <property type="match status" value="1"/>
</dbReference>
<dbReference type="OrthoDB" id="72819at2759"/>
<gene>
    <name evidence="2" type="ORF">M569_15306</name>
</gene>
<dbReference type="SUPFAM" id="SSF54236">
    <property type="entry name" value="Ubiquitin-like"/>
    <property type="match status" value="1"/>
</dbReference>
<sequence length="120" mass="14100">MLVRRKIWVPFSRRKKKKKILRYEKIPHHQNLTLSVLKLDGSSFSFQVTGNATVGGLKQAIEEEFSSLNEEETTPLWPLVWSHFCLCFQGQILSRDDVHIHNYGIKDGHQLHFIHHMTHK</sequence>
<accession>S8DJ38</accession>
<dbReference type="PANTHER" id="PTHR14942:SF9">
    <property type="entry name" value="OS02G0188500 PROTEIN"/>
    <property type="match status" value="1"/>
</dbReference>
<dbReference type="GO" id="GO:0000398">
    <property type="term" value="P:mRNA splicing, via spliceosome"/>
    <property type="evidence" value="ECO:0007669"/>
    <property type="project" value="InterPro"/>
</dbReference>
<dbReference type="PANTHER" id="PTHR14942">
    <property type="entry name" value="U11/U12 SMALL NUCLEAR RIBONUCLEOPROTEIN 25 KDA PROTEIN"/>
    <property type="match status" value="1"/>
</dbReference>
<evidence type="ECO:0000313" key="3">
    <source>
        <dbReference type="Proteomes" id="UP000015453"/>
    </source>
</evidence>
<dbReference type="InterPro" id="IPR029071">
    <property type="entry name" value="Ubiquitin-like_domsf"/>
</dbReference>
<dbReference type="AlphaFoldDB" id="S8DJ38"/>
<reference evidence="2 3" key="1">
    <citation type="journal article" date="2013" name="BMC Genomics">
        <title>The miniature genome of a carnivorous plant Genlisea aurea contains a low number of genes and short non-coding sequences.</title>
        <authorList>
            <person name="Leushkin E.V."/>
            <person name="Sutormin R.A."/>
            <person name="Nabieva E.R."/>
            <person name="Penin A.A."/>
            <person name="Kondrashov A.S."/>
            <person name="Logacheva M.D."/>
        </authorList>
    </citation>
    <scope>NUCLEOTIDE SEQUENCE [LARGE SCALE GENOMIC DNA]</scope>
</reference>
<dbReference type="InterPro" id="IPR039690">
    <property type="entry name" value="SNRNP25"/>
</dbReference>
<organism evidence="2 3">
    <name type="scientific">Genlisea aurea</name>
    <dbReference type="NCBI Taxonomy" id="192259"/>
    <lineage>
        <taxon>Eukaryota</taxon>
        <taxon>Viridiplantae</taxon>
        <taxon>Streptophyta</taxon>
        <taxon>Embryophyta</taxon>
        <taxon>Tracheophyta</taxon>
        <taxon>Spermatophyta</taxon>
        <taxon>Magnoliopsida</taxon>
        <taxon>eudicotyledons</taxon>
        <taxon>Gunneridae</taxon>
        <taxon>Pentapetalae</taxon>
        <taxon>asterids</taxon>
        <taxon>lamiids</taxon>
        <taxon>Lamiales</taxon>
        <taxon>Lentibulariaceae</taxon>
        <taxon>Genlisea</taxon>
    </lineage>
</organism>
<dbReference type="EMBL" id="AUSU01008319">
    <property type="protein sequence ID" value="EPS59502.1"/>
    <property type="molecule type" value="Genomic_DNA"/>
</dbReference>
<dbReference type="Pfam" id="PF18036">
    <property type="entry name" value="Ubiquitin_4"/>
    <property type="match status" value="1"/>
</dbReference>
<keyword evidence="3" id="KW-1185">Reference proteome</keyword>
<protein>
    <recommendedName>
        <fullName evidence="1">SNRNP25 ubiquitin-like domain-containing protein</fullName>
    </recommendedName>
</protein>
<dbReference type="Proteomes" id="UP000015453">
    <property type="component" value="Unassembled WGS sequence"/>
</dbReference>
<name>S8DJ38_9LAMI</name>
<dbReference type="Gene3D" id="3.10.20.90">
    <property type="entry name" value="Phosphatidylinositol 3-kinase Catalytic Subunit, Chain A, domain 1"/>
    <property type="match status" value="1"/>
</dbReference>
<comment type="caution">
    <text evidence="2">The sequence shown here is derived from an EMBL/GenBank/DDBJ whole genome shotgun (WGS) entry which is preliminary data.</text>
</comment>
<proteinExistence type="predicted"/>
<evidence type="ECO:0000259" key="1">
    <source>
        <dbReference type="Pfam" id="PF18036"/>
    </source>
</evidence>
<feature type="domain" description="SNRNP25 ubiquitin-like" evidence="1">
    <location>
        <begin position="32"/>
        <end position="116"/>
    </location>
</feature>
<dbReference type="InterPro" id="IPR040610">
    <property type="entry name" value="SNRNP25_ubiquitin"/>
</dbReference>